<dbReference type="EMBL" id="CAJVOS010000027">
    <property type="protein sequence ID" value="CAG8126052.1"/>
    <property type="molecule type" value="Genomic_DNA"/>
</dbReference>
<accession>A0A9W4HUD4</accession>
<feature type="chain" id="PRO_5040996826" evidence="2">
    <location>
        <begin position="19"/>
        <end position="687"/>
    </location>
</feature>
<feature type="compositionally biased region" description="Low complexity" evidence="1">
    <location>
        <begin position="51"/>
        <end position="76"/>
    </location>
</feature>
<feature type="region of interest" description="Disordered" evidence="1">
    <location>
        <begin position="271"/>
        <end position="336"/>
    </location>
</feature>
<feature type="signal peptide" evidence="2">
    <location>
        <begin position="1"/>
        <end position="18"/>
    </location>
</feature>
<protein>
    <submittedName>
        <fullName evidence="3">Uncharacterized protein</fullName>
    </submittedName>
</protein>
<dbReference type="OrthoDB" id="76567at2759"/>
<feature type="compositionally biased region" description="Polar residues" evidence="1">
    <location>
        <begin position="21"/>
        <end position="39"/>
    </location>
</feature>
<evidence type="ECO:0000256" key="2">
    <source>
        <dbReference type="SAM" id="SignalP"/>
    </source>
</evidence>
<evidence type="ECO:0000256" key="1">
    <source>
        <dbReference type="SAM" id="MobiDB-lite"/>
    </source>
</evidence>
<proteinExistence type="predicted"/>
<keyword evidence="4" id="KW-1185">Reference proteome</keyword>
<organism evidence="3 4">
    <name type="scientific">Penicillium olsonii</name>
    <dbReference type="NCBI Taxonomy" id="99116"/>
    <lineage>
        <taxon>Eukaryota</taxon>
        <taxon>Fungi</taxon>
        <taxon>Dikarya</taxon>
        <taxon>Ascomycota</taxon>
        <taxon>Pezizomycotina</taxon>
        <taxon>Eurotiomycetes</taxon>
        <taxon>Eurotiomycetidae</taxon>
        <taxon>Eurotiales</taxon>
        <taxon>Aspergillaceae</taxon>
        <taxon>Penicillium</taxon>
    </lineage>
</organism>
<feature type="compositionally biased region" description="Low complexity" evidence="1">
    <location>
        <begin position="281"/>
        <end position="336"/>
    </location>
</feature>
<reference evidence="3" key="1">
    <citation type="submission" date="2021-07" db="EMBL/GenBank/DDBJ databases">
        <authorList>
            <person name="Branca A.L. A."/>
        </authorList>
    </citation>
    <scope>NUCLEOTIDE SEQUENCE</scope>
</reference>
<evidence type="ECO:0000313" key="3">
    <source>
        <dbReference type="EMBL" id="CAG8126052.1"/>
    </source>
</evidence>
<keyword evidence="2" id="KW-0732">Signal</keyword>
<evidence type="ECO:0000313" key="4">
    <source>
        <dbReference type="Proteomes" id="UP001153618"/>
    </source>
</evidence>
<name>A0A9W4HUD4_PENOL</name>
<sequence>MKTSVVALALALSGSAVGAPFSSSTRVASGTPSASTPAHLSSDPPLPDPFASSSARHSSSAAPSSGSVPYSRSSTPTGSAVKRGEAGLIPTGIPSLLSDAQSVVGALASAGAGAQKRGEALSIPTDLPSLVSDAQSVVGGLASAGAQKRGDALALPTDLPSLVSDAQSAVGALASAGAQKRDDALSLPTDIPSLVEGVQSLGASVASAGAQKRGDALALPTDLPSLVSDAQSAVGALASAGAQKRGDSPSLPTDIPSLLSGVESLGAAVASAGGQKRAEQTIPILTPTGLPTPSRTLSTRPASSAVASSSGAASSTVTPSPTGTPTGAASSGSARPSSTVRPHPLFPLVFPPFLFLSFHSPIPLPFPFSSIFSFVNFSSYLNRAPSPIPRLNMKKVYTSVLAYQAGLPDGFILRPFSESDSLKFTFDILLEKIQEDGDGSQWIILVALAPPTVNRLADPVHPMENLSYRAQWEGAAALIKVVADCSHLMMTDELTRAIDYHIAIMQNPPAHKWNANAAHMVTPTKGIQADDSFSPQCRLPGPLQTSTCPTLVIETGLPLSLPRLRENAKGWFANTNGHVRIVLVLVVGETGIRIEKWQLAPPFAPRPLNEAYIESLREQYPPIPPLAEQLPAVQQAYSAQEIEVSGDRLAGGPLVLPFVALFDQLPGQGDHDVVLGEDNFRFVSCII</sequence>
<comment type="caution">
    <text evidence="3">The sequence shown here is derived from an EMBL/GenBank/DDBJ whole genome shotgun (WGS) entry which is preliminary data.</text>
</comment>
<dbReference type="Proteomes" id="UP001153618">
    <property type="component" value="Unassembled WGS sequence"/>
</dbReference>
<feature type="region of interest" description="Disordered" evidence="1">
    <location>
        <begin position="19"/>
        <end position="85"/>
    </location>
</feature>
<gene>
    <name evidence="3" type="ORF">POLS_LOCUS5375</name>
</gene>
<dbReference type="AlphaFoldDB" id="A0A9W4HUD4"/>